<comment type="catalytic activity">
    <reaction evidence="8">
        <text>tRNA(Tyr) + L-tyrosine + ATP = L-tyrosyl-tRNA(Tyr) + AMP + diphosphate + H(+)</text>
        <dbReference type="Rhea" id="RHEA:10220"/>
        <dbReference type="Rhea" id="RHEA-COMP:9706"/>
        <dbReference type="Rhea" id="RHEA-COMP:9707"/>
        <dbReference type="ChEBI" id="CHEBI:15378"/>
        <dbReference type="ChEBI" id="CHEBI:30616"/>
        <dbReference type="ChEBI" id="CHEBI:33019"/>
        <dbReference type="ChEBI" id="CHEBI:58315"/>
        <dbReference type="ChEBI" id="CHEBI:78442"/>
        <dbReference type="ChEBI" id="CHEBI:78536"/>
        <dbReference type="ChEBI" id="CHEBI:456215"/>
        <dbReference type="EC" id="6.1.1.1"/>
    </reaction>
</comment>
<evidence type="ECO:0000256" key="7">
    <source>
        <dbReference type="ARBA" id="ARBA00033323"/>
    </source>
</evidence>
<keyword evidence="3 9" id="KW-0547">Nucleotide-binding</keyword>
<dbReference type="AlphaFoldDB" id="D8SU08"/>
<dbReference type="STRING" id="88036.D8SU08"/>
<keyword evidence="6 9" id="KW-0030">Aminoacyl-tRNA synthetase</keyword>
<dbReference type="SUPFAM" id="SSF52374">
    <property type="entry name" value="Nucleotidylyl transferase"/>
    <property type="match status" value="1"/>
</dbReference>
<keyword evidence="11" id="KW-1185">Reference proteome</keyword>
<dbReference type="EC" id="6.1.1.1" evidence="1"/>
<evidence type="ECO:0000256" key="5">
    <source>
        <dbReference type="ARBA" id="ARBA00022917"/>
    </source>
</evidence>
<keyword evidence="5 9" id="KW-0648">Protein biosynthesis</keyword>
<keyword evidence="4 9" id="KW-0067">ATP-binding</keyword>
<proteinExistence type="inferred from homology"/>
<dbReference type="KEGG" id="smo:SELMODRAFT_124696"/>
<dbReference type="eggNOG" id="KOG2144">
    <property type="taxonomic scope" value="Eukaryota"/>
</dbReference>
<dbReference type="InParanoid" id="D8SU08"/>
<dbReference type="Gene3D" id="3.40.50.620">
    <property type="entry name" value="HUPs"/>
    <property type="match status" value="2"/>
</dbReference>
<dbReference type="OrthoDB" id="197206at2759"/>
<sequence>MEEERFRLIRSVAHSCDDEDGLRAIVGREASPICFDSFEPRQRMPIAQGLLKTLIVNQLVDAGCSVKIWIGDWVAEQRYCVKNEKTKLRVAGEYMIEVWRAAGMKVDQVEFIWASDVINGPRTAEYWPLVLDVARRCDLPRVLSCLGLSENWEEETIPSSELLYPCMQCASMFLTKAHICLLGADKHNVINMIGNYCNDFDKERRPVFLSNSMLPSLERLQSLEAQKEMSRSSPDSCLFMDDEEKDVKKKINGAFCAEKVLEKNPCMDLAKLIVFPWCRELTIKPRSDEGTKTFTSVEDLSSDYSAGSVHPGDLKNALTESVNKILQPIRDHFKANSKAKELLLKMKVCLSVLFDSPLV</sequence>
<dbReference type="Proteomes" id="UP000001514">
    <property type="component" value="Unassembled WGS sequence"/>
</dbReference>
<dbReference type="Gramene" id="EFJ12170">
    <property type="protein sequence ID" value="EFJ12170"/>
    <property type="gene ID" value="SELMODRAFT_124696"/>
</dbReference>
<comment type="similarity">
    <text evidence="9">Belongs to the class-I aminoacyl-tRNA synthetase family.</text>
</comment>
<accession>D8SU08</accession>
<dbReference type="InterPro" id="IPR050489">
    <property type="entry name" value="Tyr-tRNA_synthase"/>
</dbReference>
<reference evidence="10 11" key="1">
    <citation type="journal article" date="2011" name="Science">
        <title>The Selaginella genome identifies genetic changes associated with the evolution of vascular plants.</title>
        <authorList>
            <person name="Banks J.A."/>
            <person name="Nishiyama T."/>
            <person name="Hasebe M."/>
            <person name="Bowman J.L."/>
            <person name="Gribskov M."/>
            <person name="dePamphilis C."/>
            <person name="Albert V.A."/>
            <person name="Aono N."/>
            <person name="Aoyama T."/>
            <person name="Ambrose B.A."/>
            <person name="Ashton N.W."/>
            <person name="Axtell M.J."/>
            <person name="Barker E."/>
            <person name="Barker M.S."/>
            <person name="Bennetzen J.L."/>
            <person name="Bonawitz N.D."/>
            <person name="Chapple C."/>
            <person name="Cheng C."/>
            <person name="Correa L.G."/>
            <person name="Dacre M."/>
            <person name="DeBarry J."/>
            <person name="Dreyer I."/>
            <person name="Elias M."/>
            <person name="Engstrom E.M."/>
            <person name="Estelle M."/>
            <person name="Feng L."/>
            <person name="Finet C."/>
            <person name="Floyd S.K."/>
            <person name="Frommer W.B."/>
            <person name="Fujita T."/>
            <person name="Gramzow L."/>
            <person name="Gutensohn M."/>
            <person name="Harholt J."/>
            <person name="Hattori M."/>
            <person name="Heyl A."/>
            <person name="Hirai T."/>
            <person name="Hiwatashi Y."/>
            <person name="Ishikawa M."/>
            <person name="Iwata M."/>
            <person name="Karol K.G."/>
            <person name="Koehler B."/>
            <person name="Kolukisaoglu U."/>
            <person name="Kubo M."/>
            <person name="Kurata T."/>
            <person name="Lalonde S."/>
            <person name="Li K."/>
            <person name="Li Y."/>
            <person name="Litt A."/>
            <person name="Lyons E."/>
            <person name="Manning G."/>
            <person name="Maruyama T."/>
            <person name="Michael T.P."/>
            <person name="Mikami K."/>
            <person name="Miyazaki S."/>
            <person name="Morinaga S."/>
            <person name="Murata T."/>
            <person name="Mueller-Roeber B."/>
            <person name="Nelson D.R."/>
            <person name="Obara M."/>
            <person name="Oguri Y."/>
            <person name="Olmstead R.G."/>
            <person name="Onodera N."/>
            <person name="Petersen B.L."/>
            <person name="Pils B."/>
            <person name="Prigge M."/>
            <person name="Rensing S.A."/>
            <person name="Riano-Pachon D.M."/>
            <person name="Roberts A.W."/>
            <person name="Sato Y."/>
            <person name="Scheller H.V."/>
            <person name="Schulz B."/>
            <person name="Schulz C."/>
            <person name="Shakirov E.V."/>
            <person name="Shibagaki N."/>
            <person name="Shinohara N."/>
            <person name="Shippen D.E."/>
            <person name="Soerensen I."/>
            <person name="Sotooka R."/>
            <person name="Sugimoto N."/>
            <person name="Sugita M."/>
            <person name="Sumikawa N."/>
            <person name="Tanurdzic M."/>
            <person name="Theissen G."/>
            <person name="Ulvskov P."/>
            <person name="Wakazuki S."/>
            <person name="Weng J.K."/>
            <person name="Willats W.W."/>
            <person name="Wipf D."/>
            <person name="Wolf P.G."/>
            <person name="Yang L."/>
            <person name="Zimmer A.D."/>
            <person name="Zhu Q."/>
            <person name="Mitros T."/>
            <person name="Hellsten U."/>
            <person name="Loque D."/>
            <person name="Otillar R."/>
            <person name="Salamov A."/>
            <person name="Schmutz J."/>
            <person name="Shapiro H."/>
            <person name="Lindquist E."/>
            <person name="Lucas S."/>
            <person name="Rokhsar D."/>
            <person name="Grigoriev I.V."/>
        </authorList>
    </citation>
    <scope>NUCLEOTIDE SEQUENCE [LARGE SCALE GENOMIC DNA]</scope>
</reference>
<dbReference type="PIRSF" id="PIRSF006588">
    <property type="entry name" value="TyrRS_arch_euk"/>
    <property type="match status" value="1"/>
</dbReference>
<dbReference type="Pfam" id="PF00579">
    <property type="entry name" value="tRNA-synt_1b"/>
    <property type="match status" value="1"/>
</dbReference>
<dbReference type="GO" id="GO:0005524">
    <property type="term" value="F:ATP binding"/>
    <property type="evidence" value="ECO:0007669"/>
    <property type="project" value="UniProtKB-KW"/>
</dbReference>
<dbReference type="GO" id="GO:0006437">
    <property type="term" value="P:tyrosyl-tRNA aminoacylation"/>
    <property type="evidence" value="ECO:0000318"/>
    <property type="project" value="GO_Central"/>
</dbReference>
<dbReference type="EMBL" id="GL377641">
    <property type="protein sequence ID" value="EFJ12170.1"/>
    <property type="molecule type" value="Genomic_DNA"/>
</dbReference>
<evidence type="ECO:0000256" key="9">
    <source>
        <dbReference type="RuleBase" id="RU363036"/>
    </source>
</evidence>
<dbReference type="InterPro" id="IPR023617">
    <property type="entry name" value="Tyr-tRNA-ligase_arc/euk-type"/>
</dbReference>
<dbReference type="GO" id="GO:0004831">
    <property type="term" value="F:tyrosine-tRNA ligase activity"/>
    <property type="evidence" value="ECO:0000318"/>
    <property type="project" value="GO_Central"/>
</dbReference>
<evidence type="ECO:0000313" key="11">
    <source>
        <dbReference type="Proteomes" id="UP000001514"/>
    </source>
</evidence>
<dbReference type="PANTHER" id="PTHR46264">
    <property type="entry name" value="TYROSINE-TRNA LIGASE"/>
    <property type="match status" value="1"/>
</dbReference>
<dbReference type="PANTHER" id="PTHR46264:SF4">
    <property type="entry name" value="TYROSINE--TRNA LIGASE, CYTOPLASMIC"/>
    <property type="match status" value="1"/>
</dbReference>
<evidence type="ECO:0000256" key="1">
    <source>
        <dbReference type="ARBA" id="ARBA00013160"/>
    </source>
</evidence>
<evidence type="ECO:0000256" key="4">
    <source>
        <dbReference type="ARBA" id="ARBA00022840"/>
    </source>
</evidence>
<evidence type="ECO:0000313" key="10">
    <source>
        <dbReference type="EMBL" id="EFJ12170.1"/>
    </source>
</evidence>
<evidence type="ECO:0000256" key="2">
    <source>
        <dbReference type="ARBA" id="ARBA00022598"/>
    </source>
</evidence>
<gene>
    <name evidence="10" type="ORF">SELMODRAFT_124696</name>
</gene>
<dbReference type="InterPro" id="IPR014729">
    <property type="entry name" value="Rossmann-like_a/b/a_fold"/>
</dbReference>
<dbReference type="GO" id="GO:0005737">
    <property type="term" value="C:cytoplasm"/>
    <property type="evidence" value="ECO:0000318"/>
    <property type="project" value="GO_Central"/>
</dbReference>
<evidence type="ECO:0000256" key="3">
    <source>
        <dbReference type="ARBA" id="ARBA00022741"/>
    </source>
</evidence>
<dbReference type="HOGENOM" id="CLU_035267_1_1_1"/>
<name>D8SU08_SELML</name>
<organism evidence="11">
    <name type="scientific">Selaginella moellendorffii</name>
    <name type="common">Spikemoss</name>
    <dbReference type="NCBI Taxonomy" id="88036"/>
    <lineage>
        <taxon>Eukaryota</taxon>
        <taxon>Viridiplantae</taxon>
        <taxon>Streptophyta</taxon>
        <taxon>Embryophyta</taxon>
        <taxon>Tracheophyta</taxon>
        <taxon>Lycopodiopsida</taxon>
        <taxon>Selaginellales</taxon>
        <taxon>Selaginellaceae</taxon>
        <taxon>Selaginella</taxon>
    </lineage>
</organism>
<keyword evidence="2 9" id="KW-0436">Ligase</keyword>
<evidence type="ECO:0000256" key="8">
    <source>
        <dbReference type="ARBA" id="ARBA00048248"/>
    </source>
</evidence>
<protein>
    <recommendedName>
        <fullName evidence="1">tyrosine--tRNA ligase</fullName>
        <ecNumber evidence="1">6.1.1.1</ecNumber>
    </recommendedName>
    <alternativeName>
        <fullName evidence="7">Tyrosyl-tRNA synthetase</fullName>
    </alternativeName>
</protein>
<evidence type="ECO:0000256" key="6">
    <source>
        <dbReference type="ARBA" id="ARBA00023146"/>
    </source>
</evidence>
<dbReference type="InterPro" id="IPR002305">
    <property type="entry name" value="aa-tRNA-synth_Ic"/>
</dbReference>